<evidence type="ECO:0000313" key="3">
    <source>
        <dbReference type="Proteomes" id="UP000031166"/>
    </source>
</evidence>
<dbReference type="STRING" id="172043.RM53_04310"/>
<name>A0A0B4DZF9_9CAUL</name>
<sequence>MSKWALTILLVLSAPIAFYTGRTAPDLPRYVSEQWVQGTLLSGGGLWNLFLRLVPALWLLCGAWVVAVWRRAPSASHWRRGLNLIVGGLLLILAAITAFFVYVIWAWSQM</sequence>
<dbReference type="AlphaFoldDB" id="A0A0B4DZF9"/>
<protein>
    <submittedName>
        <fullName evidence="2">Uncharacterized protein</fullName>
    </submittedName>
</protein>
<feature type="transmembrane region" description="Helical" evidence="1">
    <location>
        <begin position="47"/>
        <end position="69"/>
    </location>
</feature>
<accession>A0A0B4DZF9</accession>
<evidence type="ECO:0000256" key="1">
    <source>
        <dbReference type="SAM" id="Phobius"/>
    </source>
</evidence>
<feature type="transmembrane region" description="Helical" evidence="1">
    <location>
        <begin position="81"/>
        <end position="107"/>
    </location>
</feature>
<organism evidence="2 3">
    <name type="scientific">Brevundimonas nasdae</name>
    <dbReference type="NCBI Taxonomy" id="172043"/>
    <lineage>
        <taxon>Bacteria</taxon>
        <taxon>Pseudomonadati</taxon>
        <taxon>Pseudomonadota</taxon>
        <taxon>Alphaproteobacteria</taxon>
        <taxon>Caulobacterales</taxon>
        <taxon>Caulobacteraceae</taxon>
        <taxon>Brevundimonas</taxon>
    </lineage>
</organism>
<keyword evidence="1" id="KW-1133">Transmembrane helix</keyword>
<dbReference type="Proteomes" id="UP000031166">
    <property type="component" value="Unassembled WGS sequence"/>
</dbReference>
<keyword evidence="1" id="KW-0472">Membrane</keyword>
<reference evidence="2 3" key="1">
    <citation type="submission" date="2014-12" db="EMBL/GenBank/DDBJ databases">
        <title>Genome sequencing of Brevundimonas nasdae TPW30.</title>
        <authorList>
            <person name="Tan P.W."/>
            <person name="Chan K.-G."/>
        </authorList>
    </citation>
    <scope>NUCLEOTIDE SEQUENCE [LARGE SCALE GENOMIC DNA]</scope>
    <source>
        <strain evidence="2 3">TPW30</strain>
    </source>
</reference>
<comment type="caution">
    <text evidence="2">The sequence shown here is derived from an EMBL/GenBank/DDBJ whole genome shotgun (WGS) entry which is preliminary data.</text>
</comment>
<gene>
    <name evidence="2" type="ORF">RM53_04310</name>
</gene>
<evidence type="ECO:0000313" key="2">
    <source>
        <dbReference type="EMBL" id="KIC59653.1"/>
    </source>
</evidence>
<proteinExistence type="predicted"/>
<dbReference type="EMBL" id="JWSY01000005">
    <property type="protein sequence ID" value="KIC59653.1"/>
    <property type="molecule type" value="Genomic_DNA"/>
</dbReference>
<keyword evidence="1" id="KW-0812">Transmembrane</keyword>